<organism evidence="2 3">
    <name type="scientific">Phytophthora nicotianae P1569</name>
    <dbReference type="NCBI Taxonomy" id="1317065"/>
    <lineage>
        <taxon>Eukaryota</taxon>
        <taxon>Sar</taxon>
        <taxon>Stramenopiles</taxon>
        <taxon>Oomycota</taxon>
        <taxon>Peronosporomycetes</taxon>
        <taxon>Peronosporales</taxon>
        <taxon>Peronosporaceae</taxon>
        <taxon>Phytophthora</taxon>
    </lineage>
</organism>
<protein>
    <submittedName>
        <fullName evidence="2">Uncharacterized protein</fullName>
    </submittedName>
</protein>
<keyword evidence="3" id="KW-1185">Reference proteome</keyword>
<name>V9DUX1_PHYNI</name>
<dbReference type="EMBL" id="ANIZ01004398">
    <property type="protein sequence ID" value="ETI30128.1"/>
    <property type="molecule type" value="Genomic_DNA"/>
</dbReference>
<sequence>SHTAYCRLYSTRCLPKPRRKPASAFSRAPKKAKKAKPPKTKVRTDPFTSKQVSSFYFKAVLDDGGEPTAVYVCHCGVQRRMEPNTGYTNLLGHVFM</sequence>
<comment type="caution">
    <text evidence="2">The sequence shown here is derived from an EMBL/GenBank/DDBJ whole genome shotgun (WGS) entry which is preliminary data.</text>
</comment>
<feature type="non-terminal residue" evidence="2">
    <location>
        <position position="1"/>
    </location>
</feature>
<evidence type="ECO:0000313" key="2">
    <source>
        <dbReference type="EMBL" id="ETI30128.1"/>
    </source>
</evidence>
<dbReference type="AlphaFoldDB" id="V9DUX1"/>
<reference evidence="2 3" key="1">
    <citation type="submission" date="2013-11" db="EMBL/GenBank/DDBJ databases">
        <title>The Genome Sequence of Phytophthora parasitica P1569.</title>
        <authorList>
            <consortium name="The Broad Institute Genomics Platform"/>
            <person name="Russ C."/>
            <person name="Tyler B."/>
            <person name="Panabieres F."/>
            <person name="Shan W."/>
            <person name="Tripathy S."/>
            <person name="Grunwald N."/>
            <person name="Machado M."/>
            <person name="Johnson C.S."/>
            <person name="Arredondo F."/>
            <person name="Hong C."/>
            <person name="Coffey M."/>
            <person name="Young S.K."/>
            <person name="Zeng Q."/>
            <person name="Gargeya S."/>
            <person name="Fitzgerald M."/>
            <person name="Abouelleil A."/>
            <person name="Alvarado L."/>
            <person name="Chapman S.B."/>
            <person name="Gainer-Dewar J."/>
            <person name="Goldberg J."/>
            <person name="Griggs A."/>
            <person name="Gujja S."/>
            <person name="Hansen M."/>
            <person name="Howarth C."/>
            <person name="Imamovic A."/>
            <person name="Ireland A."/>
            <person name="Larimer J."/>
            <person name="McCowan C."/>
            <person name="Murphy C."/>
            <person name="Pearson M."/>
            <person name="Poon T.W."/>
            <person name="Priest M."/>
            <person name="Roberts A."/>
            <person name="Saif S."/>
            <person name="Shea T."/>
            <person name="Sykes S."/>
            <person name="Wortman J."/>
            <person name="Nusbaum C."/>
            <person name="Birren B."/>
        </authorList>
    </citation>
    <scope>NUCLEOTIDE SEQUENCE [LARGE SCALE GENOMIC DNA]</scope>
    <source>
        <strain evidence="2 3">P1569</strain>
    </source>
</reference>
<gene>
    <name evidence="2" type="ORF">F443_22755</name>
</gene>
<accession>V9DUX1</accession>
<dbReference type="HOGENOM" id="CLU_2366013_0_0_1"/>
<proteinExistence type="predicted"/>
<evidence type="ECO:0000313" key="3">
    <source>
        <dbReference type="Proteomes" id="UP000018721"/>
    </source>
</evidence>
<evidence type="ECO:0000256" key="1">
    <source>
        <dbReference type="SAM" id="MobiDB-lite"/>
    </source>
</evidence>
<feature type="compositionally biased region" description="Basic residues" evidence="1">
    <location>
        <begin position="28"/>
        <end position="41"/>
    </location>
</feature>
<feature type="region of interest" description="Disordered" evidence="1">
    <location>
        <begin position="16"/>
        <end position="45"/>
    </location>
</feature>
<dbReference type="Proteomes" id="UP000018721">
    <property type="component" value="Unassembled WGS sequence"/>
</dbReference>